<name>A8NBN2_COPC7</name>
<dbReference type="OrthoDB" id="2972000at2759"/>
<accession>A8NBN2</accession>
<keyword evidence="2" id="KW-1185">Reference proteome</keyword>
<dbReference type="InParanoid" id="A8NBN2"/>
<dbReference type="AlphaFoldDB" id="A8NBN2"/>
<protein>
    <submittedName>
        <fullName evidence="1">Uncharacterized protein</fullName>
    </submittedName>
</protein>
<dbReference type="Proteomes" id="UP000001861">
    <property type="component" value="Unassembled WGS sequence"/>
</dbReference>
<organism evidence="1 2">
    <name type="scientific">Coprinopsis cinerea (strain Okayama-7 / 130 / ATCC MYA-4618 / FGSC 9003)</name>
    <name type="common">Inky cap fungus</name>
    <name type="synonym">Hormographiella aspergillata</name>
    <dbReference type="NCBI Taxonomy" id="240176"/>
    <lineage>
        <taxon>Eukaryota</taxon>
        <taxon>Fungi</taxon>
        <taxon>Dikarya</taxon>
        <taxon>Basidiomycota</taxon>
        <taxon>Agaricomycotina</taxon>
        <taxon>Agaricomycetes</taxon>
        <taxon>Agaricomycetidae</taxon>
        <taxon>Agaricales</taxon>
        <taxon>Agaricineae</taxon>
        <taxon>Psathyrellaceae</taxon>
        <taxon>Coprinopsis</taxon>
    </lineage>
</organism>
<proteinExistence type="predicted"/>
<dbReference type="GeneID" id="6008714"/>
<dbReference type="KEGG" id="cci:CC1G_02492"/>
<evidence type="ECO:0000313" key="1">
    <source>
        <dbReference type="EMBL" id="EAU89603.1"/>
    </source>
</evidence>
<dbReference type="RefSeq" id="XP_001832230.1">
    <property type="nucleotide sequence ID" value="XM_001832178.2"/>
</dbReference>
<sequence length="161" mass="18163">MTRPTHTPPRGASFSVNVPQGWNVIVTAISRKDYMQALEVHYDIIDDDARIFGSRPGEKNDHMKVTLDQNNSLPFKDQDDPYTLDLTFFHSTKETRNAEKVVDNNELSSKIHVLKTAKPPGSFKGPDNVTFIIFVEDTPSQETNTGQYDDAVAMVYCVEKL</sequence>
<reference evidence="1 2" key="1">
    <citation type="journal article" date="2010" name="Proc. Natl. Acad. Sci. U.S.A.">
        <title>Insights into evolution of multicellular fungi from the assembled chromosomes of the mushroom Coprinopsis cinerea (Coprinus cinereus).</title>
        <authorList>
            <person name="Stajich J.E."/>
            <person name="Wilke S.K."/>
            <person name="Ahren D."/>
            <person name="Au C.H."/>
            <person name="Birren B.W."/>
            <person name="Borodovsky M."/>
            <person name="Burns C."/>
            <person name="Canback B."/>
            <person name="Casselton L.A."/>
            <person name="Cheng C.K."/>
            <person name="Deng J."/>
            <person name="Dietrich F.S."/>
            <person name="Fargo D.C."/>
            <person name="Farman M.L."/>
            <person name="Gathman A.C."/>
            <person name="Goldberg J."/>
            <person name="Guigo R."/>
            <person name="Hoegger P.J."/>
            <person name="Hooker J.B."/>
            <person name="Huggins A."/>
            <person name="James T.Y."/>
            <person name="Kamada T."/>
            <person name="Kilaru S."/>
            <person name="Kodira C."/>
            <person name="Kues U."/>
            <person name="Kupfer D."/>
            <person name="Kwan H.S."/>
            <person name="Lomsadze A."/>
            <person name="Li W."/>
            <person name="Lilly W.W."/>
            <person name="Ma L.J."/>
            <person name="Mackey A.J."/>
            <person name="Manning G."/>
            <person name="Martin F."/>
            <person name="Muraguchi H."/>
            <person name="Natvig D.O."/>
            <person name="Palmerini H."/>
            <person name="Ramesh M.A."/>
            <person name="Rehmeyer C.J."/>
            <person name="Roe B.A."/>
            <person name="Shenoy N."/>
            <person name="Stanke M."/>
            <person name="Ter-Hovhannisyan V."/>
            <person name="Tunlid A."/>
            <person name="Velagapudi R."/>
            <person name="Vision T.J."/>
            <person name="Zeng Q."/>
            <person name="Zolan M.E."/>
            <person name="Pukkila P.J."/>
        </authorList>
    </citation>
    <scope>NUCLEOTIDE SEQUENCE [LARGE SCALE GENOMIC DNA]</scope>
    <source>
        <strain evidence="2">Okayama-7 / 130 / ATCC MYA-4618 / FGSC 9003</strain>
    </source>
</reference>
<dbReference type="EMBL" id="AACS02000009">
    <property type="protein sequence ID" value="EAU89603.1"/>
    <property type="molecule type" value="Genomic_DNA"/>
</dbReference>
<evidence type="ECO:0000313" key="2">
    <source>
        <dbReference type="Proteomes" id="UP000001861"/>
    </source>
</evidence>
<gene>
    <name evidence="1" type="ORF">CC1G_02492</name>
</gene>
<dbReference type="VEuPathDB" id="FungiDB:CC1G_02492"/>
<comment type="caution">
    <text evidence="1">The sequence shown here is derived from an EMBL/GenBank/DDBJ whole genome shotgun (WGS) entry which is preliminary data.</text>
</comment>